<evidence type="ECO:0000313" key="2">
    <source>
        <dbReference type="Proteomes" id="UP000614350"/>
    </source>
</evidence>
<protein>
    <submittedName>
        <fullName evidence="1">Uncharacterized protein</fullName>
    </submittedName>
</protein>
<evidence type="ECO:0000313" key="1">
    <source>
        <dbReference type="EMBL" id="KAF7384439.1"/>
    </source>
</evidence>
<dbReference type="Proteomes" id="UP000614350">
    <property type="component" value="Unassembled WGS sequence"/>
</dbReference>
<name>A0A834MUS0_VESVU</name>
<sequence length="186" mass="21736">MALVRTTESALNKSVHGNETSAFKYMTYSLLTFTGRRPTRISDYPVYGFLVRECSIAIVRARSKEEAICRRGPHNIVAQEGNYRRRVIFSEDHFQEFHEIEQYSVELESVFIVASFFVCRNQEDVRRLKDQCLLPITKNFTNYDIECPYQYILVYTSLRYRQDGFRVVLDISVFFPALESGTVLVL</sequence>
<organism evidence="1 2">
    <name type="scientific">Vespula vulgaris</name>
    <name type="common">Yellow jacket</name>
    <name type="synonym">Wasp</name>
    <dbReference type="NCBI Taxonomy" id="7454"/>
    <lineage>
        <taxon>Eukaryota</taxon>
        <taxon>Metazoa</taxon>
        <taxon>Ecdysozoa</taxon>
        <taxon>Arthropoda</taxon>
        <taxon>Hexapoda</taxon>
        <taxon>Insecta</taxon>
        <taxon>Pterygota</taxon>
        <taxon>Neoptera</taxon>
        <taxon>Endopterygota</taxon>
        <taxon>Hymenoptera</taxon>
        <taxon>Apocrita</taxon>
        <taxon>Aculeata</taxon>
        <taxon>Vespoidea</taxon>
        <taxon>Vespidae</taxon>
        <taxon>Vespinae</taxon>
        <taxon>Vespula</taxon>
    </lineage>
</organism>
<accession>A0A834MUS0</accession>
<keyword evidence="2" id="KW-1185">Reference proteome</keyword>
<proteinExistence type="predicted"/>
<gene>
    <name evidence="1" type="ORF">HZH66_012689</name>
</gene>
<reference evidence="1" key="1">
    <citation type="journal article" date="2020" name="G3 (Bethesda)">
        <title>High-Quality Assemblies for Three Invasive Social Wasps from the &lt;i&gt;Vespula&lt;/i&gt; Genus.</title>
        <authorList>
            <person name="Harrop T.W.R."/>
            <person name="Guhlin J."/>
            <person name="McLaughlin G.M."/>
            <person name="Permina E."/>
            <person name="Stockwell P."/>
            <person name="Gilligan J."/>
            <person name="Le Lec M.F."/>
            <person name="Gruber M.A.M."/>
            <person name="Quinn O."/>
            <person name="Lovegrove M."/>
            <person name="Duncan E.J."/>
            <person name="Remnant E.J."/>
            <person name="Van Eeckhoven J."/>
            <person name="Graham B."/>
            <person name="Knapp R.A."/>
            <person name="Langford K.W."/>
            <person name="Kronenberg Z."/>
            <person name="Press M.O."/>
            <person name="Eacker S.M."/>
            <person name="Wilson-Rankin E.E."/>
            <person name="Purcell J."/>
            <person name="Lester P.J."/>
            <person name="Dearden P.K."/>
        </authorList>
    </citation>
    <scope>NUCLEOTIDE SEQUENCE</scope>
    <source>
        <strain evidence="1">Marl-1</strain>
    </source>
</reference>
<comment type="caution">
    <text evidence="1">The sequence shown here is derived from an EMBL/GenBank/DDBJ whole genome shotgun (WGS) entry which is preliminary data.</text>
</comment>
<dbReference type="AlphaFoldDB" id="A0A834MUS0"/>
<dbReference type="EMBL" id="JACSEA010000016">
    <property type="protein sequence ID" value="KAF7384439.1"/>
    <property type="molecule type" value="Genomic_DNA"/>
</dbReference>